<reference evidence="1 2" key="1">
    <citation type="submission" date="2018-06" db="EMBL/GenBank/DDBJ databases">
        <title>Genomic Encyclopedia of Archaeal and Bacterial Type Strains, Phase II (KMG-II): from individual species to whole genera.</title>
        <authorList>
            <person name="Goeker M."/>
        </authorList>
    </citation>
    <scope>NUCLEOTIDE SEQUENCE [LARGE SCALE GENOMIC DNA]</scope>
    <source>
        <strain evidence="1 2">DSM 27372</strain>
    </source>
</reference>
<evidence type="ECO:0008006" key="3">
    <source>
        <dbReference type="Google" id="ProtNLM"/>
    </source>
</evidence>
<protein>
    <recommendedName>
        <fullName evidence="3">SnoaL-like protein</fullName>
    </recommendedName>
</protein>
<dbReference type="SUPFAM" id="SSF54427">
    <property type="entry name" value="NTF2-like"/>
    <property type="match status" value="1"/>
</dbReference>
<dbReference type="OrthoDB" id="766667at2"/>
<evidence type="ECO:0000313" key="2">
    <source>
        <dbReference type="Proteomes" id="UP000248198"/>
    </source>
</evidence>
<dbReference type="Proteomes" id="UP000248198">
    <property type="component" value="Unassembled WGS sequence"/>
</dbReference>
<gene>
    <name evidence="1" type="ORF">B0O44_103148</name>
</gene>
<accession>A0A318UEA3</accession>
<name>A0A318UEA3_9SPHI</name>
<comment type="caution">
    <text evidence="1">The sequence shown here is derived from an EMBL/GenBank/DDBJ whole genome shotgun (WGS) entry which is preliminary data.</text>
</comment>
<organism evidence="1 2">
    <name type="scientific">Pedobacter nutrimenti</name>
    <dbReference type="NCBI Taxonomy" id="1241337"/>
    <lineage>
        <taxon>Bacteria</taxon>
        <taxon>Pseudomonadati</taxon>
        <taxon>Bacteroidota</taxon>
        <taxon>Sphingobacteriia</taxon>
        <taxon>Sphingobacteriales</taxon>
        <taxon>Sphingobacteriaceae</taxon>
        <taxon>Pedobacter</taxon>
    </lineage>
</organism>
<dbReference type="Gene3D" id="3.10.450.50">
    <property type="match status" value="1"/>
</dbReference>
<sequence>MKTPDSLNVTIAKQQVKEFCKNIEIWFNGTASGKDTLYQRISTSFDSSFAMITGDGNEINYQTFLTWLTSVYGQFPTRKIQVSDLKGYSTSHHVLVQFTEAQFTDDLITKRQSSAVFVIHQKKALWYHLVEQWAV</sequence>
<keyword evidence="2" id="KW-1185">Reference proteome</keyword>
<proteinExistence type="predicted"/>
<dbReference type="RefSeq" id="WP_110829416.1">
    <property type="nucleotide sequence ID" value="NZ_QKLU01000003.1"/>
</dbReference>
<dbReference type="AlphaFoldDB" id="A0A318UEA3"/>
<dbReference type="InterPro" id="IPR032710">
    <property type="entry name" value="NTF2-like_dom_sf"/>
</dbReference>
<evidence type="ECO:0000313" key="1">
    <source>
        <dbReference type="EMBL" id="PYF74702.1"/>
    </source>
</evidence>
<dbReference type="EMBL" id="QKLU01000003">
    <property type="protein sequence ID" value="PYF74702.1"/>
    <property type="molecule type" value="Genomic_DNA"/>
</dbReference>